<sequence>MFVFQSRRGDLVKVIWWDGQGACVAIVAPTNVAPIATHEAAGEGPVGQARGLRRAR</sequence>
<dbReference type="Pfam" id="PF05717">
    <property type="entry name" value="TnpB_IS66"/>
    <property type="match status" value="1"/>
</dbReference>
<evidence type="ECO:0000313" key="1">
    <source>
        <dbReference type="EMBL" id="MCZ0964069.1"/>
    </source>
</evidence>
<dbReference type="RefSeq" id="WP_268944182.1">
    <property type="nucleotide sequence ID" value="NZ_JAPTYD010000066.1"/>
</dbReference>
<organism evidence="1 2">
    <name type="scientific">Paracoccus benzoatiresistens</name>
    <dbReference type="NCBI Taxonomy" id="2997341"/>
    <lineage>
        <taxon>Bacteria</taxon>
        <taxon>Pseudomonadati</taxon>
        <taxon>Pseudomonadota</taxon>
        <taxon>Alphaproteobacteria</taxon>
        <taxon>Rhodobacterales</taxon>
        <taxon>Paracoccaceae</taxon>
        <taxon>Paracoccus</taxon>
    </lineage>
</organism>
<protein>
    <submittedName>
        <fullName evidence="1">IS66 family insertion sequence element accessory protein TnpB</fullName>
    </submittedName>
</protein>
<dbReference type="Proteomes" id="UP001149822">
    <property type="component" value="Unassembled WGS sequence"/>
</dbReference>
<accession>A0ABT4JAA5</accession>
<keyword evidence="2" id="KW-1185">Reference proteome</keyword>
<reference evidence="1" key="1">
    <citation type="submission" date="2022-12" db="EMBL/GenBank/DDBJ databases">
        <title>Paracoccus sp. EF6 isolated from a lake water.</title>
        <authorList>
            <person name="Liu H."/>
        </authorList>
    </citation>
    <scope>NUCLEOTIDE SEQUENCE</scope>
    <source>
        <strain evidence="1">EF6</strain>
    </source>
</reference>
<name>A0ABT4JAA5_9RHOB</name>
<dbReference type="EMBL" id="JAPTYD010000066">
    <property type="protein sequence ID" value="MCZ0964069.1"/>
    <property type="molecule type" value="Genomic_DNA"/>
</dbReference>
<proteinExistence type="predicted"/>
<gene>
    <name evidence="1" type="primary">tnpB</name>
    <name evidence="1" type="ORF">OU682_20995</name>
</gene>
<evidence type="ECO:0000313" key="2">
    <source>
        <dbReference type="Proteomes" id="UP001149822"/>
    </source>
</evidence>
<dbReference type="InterPro" id="IPR008878">
    <property type="entry name" value="Transposase_IS66_Orf2"/>
</dbReference>
<comment type="caution">
    <text evidence="1">The sequence shown here is derived from an EMBL/GenBank/DDBJ whole genome shotgun (WGS) entry which is preliminary data.</text>
</comment>